<dbReference type="Proteomes" id="UP000306509">
    <property type="component" value="Unassembled WGS sequence"/>
</dbReference>
<evidence type="ECO:0000313" key="6">
    <source>
        <dbReference type="Proteomes" id="UP000306509"/>
    </source>
</evidence>
<dbReference type="EMBL" id="QGQD01000083">
    <property type="protein sequence ID" value="TLC98844.1"/>
    <property type="molecule type" value="Genomic_DNA"/>
</dbReference>
<dbReference type="InterPro" id="IPR009057">
    <property type="entry name" value="Homeodomain-like_sf"/>
</dbReference>
<dbReference type="GO" id="GO:0043565">
    <property type="term" value="F:sequence-specific DNA binding"/>
    <property type="evidence" value="ECO:0007669"/>
    <property type="project" value="InterPro"/>
</dbReference>
<dbReference type="OrthoDB" id="9791615at2"/>
<name>A0A4U8Q284_9FIRM</name>
<keyword evidence="2" id="KW-0238">DNA-binding</keyword>
<feature type="domain" description="HTH araC/xylS-type" evidence="4">
    <location>
        <begin position="192"/>
        <end position="290"/>
    </location>
</feature>
<dbReference type="InterPro" id="IPR037923">
    <property type="entry name" value="HTH-like"/>
</dbReference>
<dbReference type="SUPFAM" id="SSF51215">
    <property type="entry name" value="Regulatory protein AraC"/>
    <property type="match status" value="1"/>
</dbReference>
<dbReference type="InterPro" id="IPR003313">
    <property type="entry name" value="AraC-bd"/>
</dbReference>
<dbReference type="PANTHER" id="PTHR43280:SF28">
    <property type="entry name" value="HTH-TYPE TRANSCRIPTIONAL ACTIVATOR RHAS"/>
    <property type="match status" value="1"/>
</dbReference>
<protein>
    <submittedName>
        <fullName evidence="5">Methylphosphotriester-DNA--protein-cysteine S-methyltransferase</fullName>
        <ecNumber evidence="5">2.1.1.-</ecNumber>
    </submittedName>
</protein>
<dbReference type="PROSITE" id="PS00041">
    <property type="entry name" value="HTH_ARAC_FAMILY_1"/>
    <property type="match status" value="1"/>
</dbReference>
<keyword evidence="3" id="KW-0804">Transcription</keyword>
<comment type="caution">
    <text evidence="5">The sequence shown here is derived from an EMBL/GenBank/DDBJ whole genome shotgun (WGS) entry which is preliminary data.</text>
</comment>
<dbReference type="STRING" id="180332.GCA_000797495_05867"/>
<evidence type="ECO:0000256" key="2">
    <source>
        <dbReference type="ARBA" id="ARBA00023125"/>
    </source>
</evidence>
<reference evidence="5 6" key="1">
    <citation type="journal article" date="2019" name="Anaerobe">
        <title>Detection of Robinsoniella peoriensis in multiple bone samples of a trauma patient.</title>
        <authorList>
            <person name="Schrottner P."/>
            <person name="Hartwich K."/>
            <person name="Bunk B."/>
            <person name="Schober I."/>
            <person name="Helbig S."/>
            <person name="Rudolph W.W."/>
            <person name="Gunzer F."/>
        </authorList>
    </citation>
    <scope>NUCLEOTIDE SEQUENCE [LARGE SCALE GENOMIC DNA]</scope>
    <source>
        <strain evidence="5 6">DSM 106044</strain>
    </source>
</reference>
<evidence type="ECO:0000256" key="3">
    <source>
        <dbReference type="ARBA" id="ARBA00023163"/>
    </source>
</evidence>
<keyword evidence="1" id="KW-0805">Transcription regulation</keyword>
<organism evidence="5 6">
    <name type="scientific">Robinsoniella peoriensis</name>
    <dbReference type="NCBI Taxonomy" id="180332"/>
    <lineage>
        <taxon>Bacteria</taxon>
        <taxon>Bacillati</taxon>
        <taxon>Bacillota</taxon>
        <taxon>Clostridia</taxon>
        <taxon>Lachnospirales</taxon>
        <taxon>Lachnospiraceae</taxon>
        <taxon>Robinsoniella</taxon>
    </lineage>
</organism>
<dbReference type="GO" id="GO:0003700">
    <property type="term" value="F:DNA-binding transcription factor activity"/>
    <property type="evidence" value="ECO:0007669"/>
    <property type="project" value="InterPro"/>
</dbReference>
<dbReference type="EC" id="2.1.1.-" evidence="5"/>
<dbReference type="PANTHER" id="PTHR43280">
    <property type="entry name" value="ARAC-FAMILY TRANSCRIPTIONAL REGULATOR"/>
    <property type="match status" value="1"/>
</dbReference>
<dbReference type="Pfam" id="PF02311">
    <property type="entry name" value="AraC_binding"/>
    <property type="match status" value="1"/>
</dbReference>
<keyword evidence="5" id="KW-0489">Methyltransferase</keyword>
<dbReference type="InterPro" id="IPR020449">
    <property type="entry name" value="Tscrpt_reg_AraC-type_HTH"/>
</dbReference>
<dbReference type="PRINTS" id="PR00032">
    <property type="entry name" value="HTHARAC"/>
</dbReference>
<dbReference type="SMART" id="SM00342">
    <property type="entry name" value="HTH_ARAC"/>
    <property type="match status" value="1"/>
</dbReference>
<proteinExistence type="predicted"/>
<evidence type="ECO:0000259" key="4">
    <source>
        <dbReference type="PROSITE" id="PS01124"/>
    </source>
</evidence>
<dbReference type="Gene3D" id="1.10.10.60">
    <property type="entry name" value="Homeodomain-like"/>
    <property type="match status" value="2"/>
</dbReference>
<gene>
    <name evidence="5" type="primary">adaA_13</name>
    <name evidence="5" type="ORF">DSM106044_04382</name>
</gene>
<dbReference type="SUPFAM" id="SSF46689">
    <property type="entry name" value="Homeodomain-like"/>
    <property type="match status" value="2"/>
</dbReference>
<dbReference type="Gene3D" id="2.60.120.10">
    <property type="entry name" value="Jelly Rolls"/>
    <property type="match status" value="1"/>
</dbReference>
<dbReference type="RefSeq" id="WP_052377950.1">
    <property type="nucleotide sequence ID" value="NZ_CABMJZ010000123.1"/>
</dbReference>
<keyword evidence="6" id="KW-1185">Reference proteome</keyword>
<evidence type="ECO:0000313" key="5">
    <source>
        <dbReference type="EMBL" id="TLC98844.1"/>
    </source>
</evidence>
<evidence type="ECO:0000256" key="1">
    <source>
        <dbReference type="ARBA" id="ARBA00023015"/>
    </source>
</evidence>
<accession>A0A4U8Q284</accession>
<dbReference type="InterPro" id="IPR018060">
    <property type="entry name" value="HTH_AraC"/>
</dbReference>
<dbReference type="InterPro" id="IPR018062">
    <property type="entry name" value="HTH_AraC-typ_CS"/>
</dbReference>
<dbReference type="GO" id="GO:0032259">
    <property type="term" value="P:methylation"/>
    <property type="evidence" value="ECO:0007669"/>
    <property type="project" value="UniProtKB-KW"/>
</dbReference>
<dbReference type="InterPro" id="IPR014710">
    <property type="entry name" value="RmlC-like_jellyroll"/>
</dbReference>
<dbReference type="Pfam" id="PF12833">
    <property type="entry name" value="HTH_18"/>
    <property type="match status" value="1"/>
</dbReference>
<dbReference type="GO" id="GO:0008168">
    <property type="term" value="F:methyltransferase activity"/>
    <property type="evidence" value="ECO:0007669"/>
    <property type="project" value="UniProtKB-KW"/>
</dbReference>
<dbReference type="CDD" id="cd02208">
    <property type="entry name" value="cupin_RmlC-like"/>
    <property type="match status" value="1"/>
</dbReference>
<sequence length="293" mass="34762">MDNYLYLHECTRHGTYFMPFAFYRCSIPDTFTVLATHWHEEMEIAMIREGTCFYNIDLNTYEVHKGDLILIPPQVLHGVSQTERADSMVSDSIVFSFYMLGCQYPDFCTTKYLQPLAGQKWTHPLIISPRDSNYRELAESFWKIQNCYLQKEQAYELNLKSLLFHFFYLLFQDSAVSCDFTPDNTEITEKIKIVLLYMQEHYQNHISVSELAGLCHFSDYHFMRFFKKHVNMTCVEYLNYYRLTRTLGQLAGSEMPVTDIAFGNGFNNISYFNRQFRKYFGMTPKEYRALQKK</sequence>
<dbReference type="AlphaFoldDB" id="A0A4U8Q284"/>
<keyword evidence="5" id="KW-0808">Transferase</keyword>
<dbReference type="PROSITE" id="PS01124">
    <property type="entry name" value="HTH_ARAC_FAMILY_2"/>
    <property type="match status" value="1"/>
</dbReference>